<feature type="region of interest" description="Disordered" evidence="1">
    <location>
        <begin position="85"/>
        <end position="112"/>
    </location>
</feature>
<evidence type="ECO:0000256" key="1">
    <source>
        <dbReference type="SAM" id="MobiDB-lite"/>
    </source>
</evidence>
<dbReference type="Proteomes" id="UP001178508">
    <property type="component" value="Chromosome 11"/>
</dbReference>
<reference evidence="2" key="1">
    <citation type="submission" date="2023-08" db="EMBL/GenBank/DDBJ databases">
        <authorList>
            <person name="Alioto T."/>
            <person name="Alioto T."/>
            <person name="Gomez Garrido J."/>
        </authorList>
    </citation>
    <scope>NUCLEOTIDE SEQUENCE</scope>
</reference>
<dbReference type="EMBL" id="OY660874">
    <property type="protein sequence ID" value="CAJ1067370.1"/>
    <property type="molecule type" value="Genomic_DNA"/>
</dbReference>
<organism evidence="2 3">
    <name type="scientific">Xyrichtys novacula</name>
    <name type="common">Pearly razorfish</name>
    <name type="synonym">Hemipteronotus novacula</name>
    <dbReference type="NCBI Taxonomy" id="13765"/>
    <lineage>
        <taxon>Eukaryota</taxon>
        <taxon>Metazoa</taxon>
        <taxon>Chordata</taxon>
        <taxon>Craniata</taxon>
        <taxon>Vertebrata</taxon>
        <taxon>Euteleostomi</taxon>
        <taxon>Actinopterygii</taxon>
        <taxon>Neopterygii</taxon>
        <taxon>Teleostei</taxon>
        <taxon>Neoteleostei</taxon>
        <taxon>Acanthomorphata</taxon>
        <taxon>Eupercaria</taxon>
        <taxon>Labriformes</taxon>
        <taxon>Labridae</taxon>
        <taxon>Xyrichtys</taxon>
    </lineage>
</organism>
<dbReference type="AlphaFoldDB" id="A0AAV1G1J8"/>
<keyword evidence="3" id="KW-1185">Reference proteome</keyword>
<evidence type="ECO:0000313" key="3">
    <source>
        <dbReference type="Proteomes" id="UP001178508"/>
    </source>
</evidence>
<feature type="region of interest" description="Disordered" evidence="1">
    <location>
        <begin position="233"/>
        <end position="253"/>
    </location>
</feature>
<protein>
    <submittedName>
        <fullName evidence="2">TPA_asm: acintoc2</fullName>
    </submittedName>
</protein>
<proteinExistence type="predicted"/>
<evidence type="ECO:0000313" key="2">
    <source>
        <dbReference type="EMBL" id="CAJ1067370.1"/>
    </source>
</evidence>
<feature type="compositionally biased region" description="Polar residues" evidence="1">
    <location>
        <begin position="95"/>
        <end position="106"/>
    </location>
</feature>
<sequence length="253" mass="29102">MSLRKAQKMFLVPPHQLNRITQQQQPTAIREAVEDDLDAKMRAVLDEPGLTPHEKIKKYNALLQRYLTLMKQGQKEQRRVTLTLQRESEGREPELSNQQNGQVSSQESDDTDHVITEVLKSFPPRDRNNTEYILKKISESDKSWNAKGEFVYKGHAVKGYHMTDLLKHLSHSYKLSRSAPPTGWLEFLNTLADLNIPSYAVKNSQARDQYRALKTGTDDDQNVMAEKETTRARRRGKMKKQTTLSPTWIGISP</sequence>
<name>A0AAV1G1J8_XYRNO</name>
<gene>
    <name evidence="2" type="ORF">XNOV1_A000982</name>
</gene>
<accession>A0AAV1G1J8</accession>